<dbReference type="InterPro" id="IPR052234">
    <property type="entry name" value="U5_snRNP_Component"/>
</dbReference>
<feature type="repeat" description="WD" evidence="3">
    <location>
        <begin position="431"/>
        <end position="464"/>
    </location>
</feature>
<dbReference type="GO" id="GO:0071013">
    <property type="term" value="C:catalytic step 2 spliceosome"/>
    <property type="evidence" value="ECO:0007669"/>
    <property type="project" value="TreeGrafter"/>
</dbReference>
<dbReference type="PROSITE" id="PS50082">
    <property type="entry name" value="WD_REPEATS_2"/>
    <property type="match status" value="5"/>
</dbReference>
<dbReference type="PANTHER" id="PTHR44006:SF1">
    <property type="entry name" value="U5 SMALL NUCLEAR RIBONUCLEOPROTEIN 40 KDA PROTEIN"/>
    <property type="match status" value="1"/>
</dbReference>
<dbReference type="GO" id="GO:0003723">
    <property type="term" value="F:RNA binding"/>
    <property type="evidence" value="ECO:0007669"/>
    <property type="project" value="TreeGrafter"/>
</dbReference>
<dbReference type="SUPFAM" id="SSF50978">
    <property type="entry name" value="WD40 repeat-like"/>
    <property type="match status" value="1"/>
</dbReference>
<keyword evidence="1 3" id="KW-0853">WD repeat</keyword>
<gene>
    <name evidence="5" type="ORF">POVCU1_007560</name>
    <name evidence="4" type="ORF">POVCU2_0008320</name>
</gene>
<proteinExistence type="predicted"/>
<evidence type="ECO:0000256" key="2">
    <source>
        <dbReference type="ARBA" id="ARBA00022737"/>
    </source>
</evidence>
<dbReference type="Gene3D" id="2.130.10.10">
    <property type="entry name" value="YVTN repeat-like/Quinoprotein amine dehydrogenase"/>
    <property type="match status" value="1"/>
</dbReference>
<protein>
    <submittedName>
        <fullName evidence="4">Uncharacterized protein</fullName>
    </submittedName>
</protein>
<dbReference type="Proteomes" id="UP000078560">
    <property type="component" value="Unassembled WGS sequence"/>
</dbReference>
<dbReference type="SMART" id="SM00320">
    <property type="entry name" value="WD40"/>
    <property type="match status" value="7"/>
</dbReference>
<dbReference type="InterPro" id="IPR001680">
    <property type="entry name" value="WD40_rpt"/>
</dbReference>
<dbReference type="PROSITE" id="PS00678">
    <property type="entry name" value="WD_REPEATS_1"/>
    <property type="match status" value="2"/>
</dbReference>
<evidence type="ECO:0000256" key="1">
    <source>
        <dbReference type="ARBA" id="ARBA00022574"/>
    </source>
</evidence>
<accession>A0A1A8VN63</accession>
<evidence type="ECO:0000256" key="3">
    <source>
        <dbReference type="PROSITE-ProRule" id="PRU00221"/>
    </source>
</evidence>
<evidence type="ECO:0000313" key="5">
    <source>
        <dbReference type="EMBL" id="SBS82439.1"/>
    </source>
</evidence>
<keyword evidence="2" id="KW-0677">Repeat</keyword>
<evidence type="ECO:0000313" key="7">
    <source>
        <dbReference type="Proteomes" id="UP000078560"/>
    </source>
</evidence>
<dbReference type="Pfam" id="PF00400">
    <property type="entry name" value="WD40"/>
    <property type="match status" value="5"/>
</dbReference>
<feature type="repeat" description="WD" evidence="3">
    <location>
        <begin position="340"/>
        <end position="374"/>
    </location>
</feature>
<dbReference type="InterPro" id="IPR015943">
    <property type="entry name" value="WD40/YVTN_repeat-like_dom_sf"/>
</dbReference>
<dbReference type="EMBL" id="FLQV01000133">
    <property type="protein sequence ID" value="SBS82439.1"/>
    <property type="molecule type" value="Genomic_DNA"/>
</dbReference>
<reference evidence="4" key="1">
    <citation type="submission" date="2016-05" db="EMBL/GenBank/DDBJ databases">
        <authorList>
            <person name="Lavstsen T."/>
            <person name="Jespersen J.S."/>
        </authorList>
    </citation>
    <scope>NUCLEOTIDE SEQUENCE [LARGE SCALE GENOMIC DNA]</scope>
</reference>
<dbReference type="Proteomes" id="UP000078546">
    <property type="component" value="Unassembled WGS sequence"/>
</dbReference>
<dbReference type="EMBL" id="FLQU01000114">
    <property type="protein sequence ID" value="SBS81090.1"/>
    <property type="molecule type" value="Genomic_DNA"/>
</dbReference>
<dbReference type="PANTHER" id="PTHR44006">
    <property type="entry name" value="U5 SMALL NUCLEAR RIBONUCLEOPROTEIN 40 KDA PROTEIN"/>
    <property type="match status" value="1"/>
</dbReference>
<dbReference type="InterPro" id="IPR019775">
    <property type="entry name" value="WD40_repeat_CS"/>
</dbReference>
<dbReference type="CDD" id="cd00200">
    <property type="entry name" value="WD40"/>
    <property type="match status" value="1"/>
</dbReference>
<feature type="repeat" description="WD" evidence="3">
    <location>
        <begin position="216"/>
        <end position="257"/>
    </location>
</feature>
<feature type="repeat" description="WD" evidence="3">
    <location>
        <begin position="258"/>
        <end position="298"/>
    </location>
</feature>
<name>A0A1A8VN63_PLAOA</name>
<evidence type="ECO:0000313" key="6">
    <source>
        <dbReference type="Proteomes" id="UP000078546"/>
    </source>
</evidence>
<feature type="repeat" description="WD" evidence="3">
    <location>
        <begin position="173"/>
        <end position="206"/>
    </location>
</feature>
<dbReference type="PROSITE" id="PS50294">
    <property type="entry name" value="WD_REPEATS_REGION"/>
    <property type="match status" value="4"/>
</dbReference>
<sequence length="464" mass="52550">MGSLACTGISPYRAQELRKGGEANQYTTSQQKEGERTTVHLTWMIDRNRRKHWGNQRNPLSASKATIWKLLFYYKLLRSCRREKSVPYNIPINLNSAYCGLLYSNTIKLGRNGRNTYSTVSAYELTNVKNCHRGKSPNVRQMEIVNAETYGQQTEGGISGERKTGLFFPNMLINSHKGEVYSVDFSSDGKFVTSSSYDMTVMVHNVYNECETLNVFRGHKNAVLQAKWTKDDSCICSVSADHNACLWDVENKIRVKSFKGHTSIVNALAIVNHSLFVTCSDDCTLKFWDVRNKRAIYTIKEEFPLLALCADKKGEAIYSSSVDNTIKIYDTKTYKLKDTLTGHTDYISGLDINNDETMLASISADETICFWDIQPFPCDEKLLFHLSGPKYNVDYNLIKISFNNDNLVACGSGDNYLYIYDYKQKMLKYTLPGHSSTINDVAFHPFEQIVASCSSDGTLFLGEL</sequence>
<dbReference type="InterPro" id="IPR036322">
    <property type="entry name" value="WD40_repeat_dom_sf"/>
</dbReference>
<organism evidence="4 7">
    <name type="scientific">Plasmodium ovale curtisi</name>
    <dbReference type="NCBI Taxonomy" id="864141"/>
    <lineage>
        <taxon>Eukaryota</taxon>
        <taxon>Sar</taxon>
        <taxon>Alveolata</taxon>
        <taxon>Apicomplexa</taxon>
        <taxon>Aconoidasida</taxon>
        <taxon>Haemosporida</taxon>
        <taxon>Plasmodiidae</taxon>
        <taxon>Plasmodium</taxon>
        <taxon>Plasmodium (Plasmodium)</taxon>
    </lineage>
</organism>
<reference evidence="6 7" key="2">
    <citation type="submission" date="2016-05" db="EMBL/GenBank/DDBJ databases">
        <authorList>
            <person name="Naeem Raeece"/>
        </authorList>
    </citation>
    <scope>NUCLEOTIDE SEQUENCE [LARGE SCALE GENOMIC DNA]</scope>
</reference>
<evidence type="ECO:0000313" key="4">
    <source>
        <dbReference type="EMBL" id="SBS81090.1"/>
    </source>
</evidence>
<dbReference type="AlphaFoldDB" id="A0A1A8VN63"/>